<feature type="chain" id="PRO_5045461407" evidence="7">
    <location>
        <begin position="20"/>
        <end position="120"/>
    </location>
</feature>
<keyword evidence="7" id="KW-0732">Signal</keyword>
<keyword evidence="3 6" id="KW-0479">Metal-binding</keyword>
<dbReference type="EMBL" id="JABCSC020000002">
    <property type="protein sequence ID" value="NSL55303.1"/>
    <property type="molecule type" value="Genomic_DNA"/>
</dbReference>
<dbReference type="Gene3D" id="1.10.760.10">
    <property type="entry name" value="Cytochrome c-like domain"/>
    <property type="match status" value="1"/>
</dbReference>
<evidence type="ECO:0000256" key="4">
    <source>
        <dbReference type="ARBA" id="ARBA00022982"/>
    </source>
</evidence>
<evidence type="ECO:0000256" key="7">
    <source>
        <dbReference type="SAM" id="SignalP"/>
    </source>
</evidence>
<keyword evidence="1" id="KW-0813">Transport</keyword>
<evidence type="ECO:0000259" key="8">
    <source>
        <dbReference type="PROSITE" id="PS51007"/>
    </source>
</evidence>
<feature type="signal peptide" evidence="7">
    <location>
        <begin position="1"/>
        <end position="19"/>
    </location>
</feature>
<dbReference type="SUPFAM" id="SSF46626">
    <property type="entry name" value="Cytochrome c"/>
    <property type="match status" value="1"/>
</dbReference>
<sequence length="120" mass="12834">MRWLAVTLGLLASCSAAQAASPAEGRTVFEDLCADCHTVTPGKNKRGPSLAGVLGKAAAGQPNYNYSEALRNAGIVWSPERLARFLANPKKDLPGTKMRLLSTPGQAEIAELLTWLQEQK</sequence>
<reference evidence="9 10" key="1">
    <citation type="submission" date="2020-06" db="EMBL/GenBank/DDBJ databases">
        <title>Draft genome of Uliginosibacterium sp. IMCC34675.</title>
        <authorList>
            <person name="Song J."/>
        </authorList>
    </citation>
    <scope>NUCLEOTIDE SEQUENCE [LARGE SCALE GENOMIC DNA]</scope>
    <source>
        <strain evidence="9 10">IMCC34675</strain>
    </source>
</reference>
<evidence type="ECO:0000313" key="9">
    <source>
        <dbReference type="EMBL" id="NSL55303.1"/>
    </source>
</evidence>
<keyword evidence="5 6" id="KW-0408">Iron</keyword>
<comment type="caution">
    <text evidence="9">The sequence shown here is derived from an EMBL/GenBank/DDBJ whole genome shotgun (WGS) entry which is preliminary data.</text>
</comment>
<name>A0ABX2IHE0_9RHOO</name>
<dbReference type="PANTHER" id="PTHR11961">
    <property type="entry name" value="CYTOCHROME C"/>
    <property type="match status" value="1"/>
</dbReference>
<dbReference type="Proteomes" id="UP000778523">
    <property type="component" value="Unassembled WGS sequence"/>
</dbReference>
<evidence type="ECO:0000256" key="6">
    <source>
        <dbReference type="PROSITE-ProRule" id="PRU00433"/>
    </source>
</evidence>
<proteinExistence type="predicted"/>
<evidence type="ECO:0000313" key="10">
    <source>
        <dbReference type="Proteomes" id="UP000778523"/>
    </source>
</evidence>
<feature type="domain" description="Cytochrome c" evidence="8">
    <location>
        <begin position="20"/>
        <end position="120"/>
    </location>
</feature>
<evidence type="ECO:0000256" key="2">
    <source>
        <dbReference type="ARBA" id="ARBA00022617"/>
    </source>
</evidence>
<gene>
    <name evidence="9" type="ORF">HJ583_009735</name>
</gene>
<evidence type="ECO:0000256" key="1">
    <source>
        <dbReference type="ARBA" id="ARBA00022448"/>
    </source>
</evidence>
<dbReference type="InterPro" id="IPR009056">
    <property type="entry name" value="Cyt_c-like_dom"/>
</dbReference>
<evidence type="ECO:0000256" key="5">
    <source>
        <dbReference type="ARBA" id="ARBA00023004"/>
    </source>
</evidence>
<dbReference type="InterPro" id="IPR036909">
    <property type="entry name" value="Cyt_c-like_dom_sf"/>
</dbReference>
<keyword evidence="2 6" id="KW-0349">Heme</keyword>
<keyword evidence="4" id="KW-0249">Electron transport</keyword>
<dbReference type="RefSeq" id="WP_170021733.1">
    <property type="nucleotide sequence ID" value="NZ_JABCSC020000002.1"/>
</dbReference>
<keyword evidence="10" id="KW-1185">Reference proteome</keyword>
<dbReference type="Pfam" id="PF00034">
    <property type="entry name" value="Cytochrom_C"/>
    <property type="match status" value="1"/>
</dbReference>
<accession>A0ABX2IHE0</accession>
<dbReference type="PRINTS" id="PR00604">
    <property type="entry name" value="CYTCHRMECIAB"/>
</dbReference>
<evidence type="ECO:0000256" key="3">
    <source>
        <dbReference type="ARBA" id="ARBA00022723"/>
    </source>
</evidence>
<protein>
    <submittedName>
        <fullName evidence="9">C-type cytochrome</fullName>
    </submittedName>
</protein>
<dbReference type="PROSITE" id="PS51007">
    <property type="entry name" value="CYTC"/>
    <property type="match status" value="1"/>
</dbReference>
<dbReference type="InterPro" id="IPR002327">
    <property type="entry name" value="Cyt_c_1A/1B"/>
</dbReference>
<organism evidence="9 10">
    <name type="scientific">Uliginosibacterium aquaticum</name>
    <dbReference type="NCBI Taxonomy" id="2731212"/>
    <lineage>
        <taxon>Bacteria</taxon>
        <taxon>Pseudomonadati</taxon>
        <taxon>Pseudomonadota</taxon>
        <taxon>Betaproteobacteria</taxon>
        <taxon>Rhodocyclales</taxon>
        <taxon>Zoogloeaceae</taxon>
        <taxon>Uliginosibacterium</taxon>
    </lineage>
</organism>